<proteinExistence type="predicted"/>
<gene>
    <name evidence="1" type="ORF">PXEA_LOCUS15841</name>
</gene>
<evidence type="ECO:0000313" key="2">
    <source>
        <dbReference type="Proteomes" id="UP000784294"/>
    </source>
</evidence>
<name>A0A3S5AQ98_9PLAT</name>
<comment type="caution">
    <text evidence="1">The sequence shown here is derived from an EMBL/GenBank/DDBJ whole genome shotgun (WGS) entry which is preliminary data.</text>
</comment>
<feature type="non-terminal residue" evidence="1">
    <location>
        <position position="1"/>
    </location>
</feature>
<sequence>MKKRFEDRSHQKKTADFRGRLNAFNHEMSPDQLELPQLDVSSLRLSGAFTHLLALARTGIPLAVAMPELVPLGPVPSACPYFATYIVFARQRGHVARLTSKVYQIQRRLIDLLHDSTTTRLEDGWSDGFHHDWSNQLTQFRDLVLRRHCLTDRLSDLQTELADLVLWARGVDRAERLGPLPSDPDQIGRQRGQITKLNRCLGSVDKQLAELTAIREPELRRLQAIVDDQDAWPRILSKDLNAFKDELAHLD</sequence>
<keyword evidence="2" id="KW-1185">Reference proteome</keyword>
<protein>
    <submittedName>
        <fullName evidence="1">Uncharacterized protein</fullName>
    </submittedName>
</protein>
<evidence type="ECO:0000313" key="1">
    <source>
        <dbReference type="EMBL" id="VEL22401.1"/>
    </source>
</evidence>
<organism evidence="1 2">
    <name type="scientific">Protopolystoma xenopodis</name>
    <dbReference type="NCBI Taxonomy" id="117903"/>
    <lineage>
        <taxon>Eukaryota</taxon>
        <taxon>Metazoa</taxon>
        <taxon>Spiralia</taxon>
        <taxon>Lophotrochozoa</taxon>
        <taxon>Platyhelminthes</taxon>
        <taxon>Monogenea</taxon>
        <taxon>Polyopisthocotylea</taxon>
        <taxon>Polystomatidea</taxon>
        <taxon>Polystomatidae</taxon>
        <taxon>Protopolystoma</taxon>
    </lineage>
</organism>
<accession>A0A3S5AQ98</accession>
<dbReference type="EMBL" id="CAAALY010056209">
    <property type="protein sequence ID" value="VEL22401.1"/>
    <property type="molecule type" value="Genomic_DNA"/>
</dbReference>
<dbReference type="Proteomes" id="UP000784294">
    <property type="component" value="Unassembled WGS sequence"/>
</dbReference>
<reference evidence="1" key="1">
    <citation type="submission" date="2018-11" db="EMBL/GenBank/DDBJ databases">
        <authorList>
            <consortium name="Pathogen Informatics"/>
        </authorList>
    </citation>
    <scope>NUCLEOTIDE SEQUENCE</scope>
</reference>
<dbReference type="AlphaFoldDB" id="A0A3S5AQ98"/>